<dbReference type="Pfam" id="PF02643">
    <property type="entry name" value="DUF192"/>
    <property type="match status" value="1"/>
</dbReference>
<evidence type="ECO:0000256" key="1">
    <source>
        <dbReference type="SAM" id="Phobius"/>
    </source>
</evidence>
<proteinExistence type="predicted"/>
<dbReference type="PANTHER" id="PTHR37953">
    <property type="entry name" value="UPF0127 PROTEIN MJ1496"/>
    <property type="match status" value="1"/>
</dbReference>
<keyword evidence="1" id="KW-0472">Membrane</keyword>
<sequence length="135" mass="15791">MKKKIQKIFPFLMLIGIGALIILGDRLNTKHKNLAIEGKEYKLEIADTPQKRQKGLMEREFLPEDEGMLFIFPQEGYHSFWMYNTKIPLKMIWLDSNWEVVHVEESVPPCKESNPLKCPSYKPTKPARYVVEVNP</sequence>
<dbReference type="EMBL" id="DSDM01000081">
    <property type="protein sequence ID" value="HDQ88762.1"/>
    <property type="molecule type" value="Genomic_DNA"/>
</dbReference>
<name>A0A7C1DJT3_UNCKA</name>
<protein>
    <submittedName>
        <fullName evidence="2">DUF192 domain-containing protein</fullName>
    </submittedName>
</protein>
<comment type="caution">
    <text evidence="2">The sequence shown here is derived from an EMBL/GenBank/DDBJ whole genome shotgun (WGS) entry which is preliminary data.</text>
</comment>
<dbReference type="InterPro" id="IPR003795">
    <property type="entry name" value="DUF192"/>
</dbReference>
<reference evidence="2" key="1">
    <citation type="journal article" date="2020" name="mSystems">
        <title>Genome- and Community-Level Interaction Insights into Carbon Utilization and Element Cycling Functions of Hydrothermarchaeota in Hydrothermal Sediment.</title>
        <authorList>
            <person name="Zhou Z."/>
            <person name="Liu Y."/>
            <person name="Xu W."/>
            <person name="Pan J."/>
            <person name="Luo Z.H."/>
            <person name="Li M."/>
        </authorList>
    </citation>
    <scope>NUCLEOTIDE SEQUENCE [LARGE SCALE GENOMIC DNA]</scope>
    <source>
        <strain evidence="2">SpSt-1219</strain>
    </source>
</reference>
<dbReference type="Gene3D" id="2.60.120.1140">
    <property type="entry name" value="Protein of unknown function DUF192"/>
    <property type="match status" value="1"/>
</dbReference>
<dbReference type="Proteomes" id="UP000886066">
    <property type="component" value="Unassembled WGS sequence"/>
</dbReference>
<keyword evidence="1" id="KW-1133">Transmembrane helix</keyword>
<feature type="transmembrane region" description="Helical" evidence="1">
    <location>
        <begin position="7"/>
        <end position="24"/>
    </location>
</feature>
<organism evidence="2">
    <name type="scientific">candidate division WWE3 bacterium</name>
    <dbReference type="NCBI Taxonomy" id="2053526"/>
    <lineage>
        <taxon>Bacteria</taxon>
        <taxon>Katanobacteria</taxon>
    </lineage>
</organism>
<accession>A0A7C1DJT3</accession>
<dbReference type="PANTHER" id="PTHR37953:SF1">
    <property type="entry name" value="UPF0127 PROTEIN MJ1496"/>
    <property type="match status" value="1"/>
</dbReference>
<gene>
    <name evidence="2" type="ORF">ENN92_01285</name>
</gene>
<dbReference type="AlphaFoldDB" id="A0A7C1DJT3"/>
<dbReference type="InterPro" id="IPR038695">
    <property type="entry name" value="Saro_0823-like_sf"/>
</dbReference>
<evidence type="ECO:0000313" key="2">
    <source>
        <dbReference type="EMBL" id="HDQ88762.1"/>
    </source>
</evidence>
<keyword evidence="1" id="KW-0812">Transmembrane</keyword>